<reference evidence="11" key="2">
    <citation type="submission" date="2018-09" db="EMBL/GenBank/DDBJ databases">
        <authorList>
            <person name="Ashton P.M."/>
            <person name="Dallman T."/>
            <person name="Nair S."/>
            <person name="De Pinna E."/>
            <person name="Peters T."/>
            <person name="Grant K."/>
        </authorList>
    </citation>
    <scope>NUCLEOTIDE SEQUENCE [LARGE SCALE GENOMIC DNA]</scope>
    <source>
        <strain evidence="9">370942</strain>
        <strain evidence="11">528468</strain>
    </source>
</reference>
<dbReference type="EMBL" id="DAAAKA010000018">
    <property type="protein sequence ID" value="HAA0835366.1"/>
    <property type="molecule type" value="Genomic_DNA"/>
</dbReference>
<dbReference type="InterPro" id="IPR006089">
    <property type="entry name" value="Acyl-CoA_DH_CS"/>
</dbReference>
<evidence type="ECO:0000313" key="9">
    <source>
        <dbReference type="EMBL" id="EBX9258897.1"/>
    </source>
</evidence>
<feature type="domain" description="Adaptive response protein AidB N-terminal" evidence="8">
    <location>
        <begin position="10"/>
        <end position="167"/>
    </location>
</feature>
<keyword evidence="4 5" id="KW-0274">FAD</keyword>
<dbReference type="EMBL" id="AAHMQS010000022">
    <property type="protein sequence ID" value="EBX9258897.1"/>
    <property type="molecule type" value="Genomic_DNA"/>
</dbReference>
<dbReference type="InterPro" id="IPR006091">
    <property type="entry name" value="Acyl-CoA_Oxase/DH_mid-dom"/>
</dbReference>
<organism evidence="11">
    <name type="scientific">Salmonella enterica subsp. enterica serovar Heidelberg</name>
    <dbReference type="NCBI Taxonomy" id="611"/>
    <lineage>
        <taxon>Bacteria</taxon>
        <taxon>Pseudomonadati</taxon>
        <taxon>Pseudomonadota</taxon>
        <taxon>Gammaproteobacteria</taxon>
        <taxon>Enterobacterales</taxon>
        <taxon>Enterobacteriaceae</taxon>
        <taxon>Salmonella</taxon>
    </lineage>
</organism>
<dbReference type="Proteomes" id="UP000839523">
    <property type="component" value="Unassembled WGS sequence"/>
</dbReference>
<evidence type="ECO:0000256" key="1">
    <source>
        <dbReference type="ARBA" id="ARBA00001974"/>
    </source>
</evidence>
<evidence type="ECO:0000256" key="5">
    <source>
        <dbReference type="RuleBase" id="RU362125"/>
    </source>
</evidence>
<evidence type="ECO:0000313" key="10">
    <source>
        <dbReference type="EMBL" id="HAA0835366.1"/>
    </source>
</evidence>
<comment type="cofactor">
    <cofactor evidence="1 5">
        <name>FAD</name>
        <dbReference type="ChEBI" id="CHEBI:57692"/>
    </cofactor>
</comment>
<evidence type="ECO:0000256" key="3">
    <source>
        <dbReference type="ARBA" id="ARBA00022630"/>
    </source>
</evidence>
<dbReference type="PANTHER" id="PTHR42707">
    <property type="entry name" value="ACYL-COA DEHYDROGENASE"/>
    <property type="match status" value="1"/>
</dbReference>
<dbReference type="RefSeq" id="WP_000118976.1">
    <property type="nucleotide sequence ID" value="NZ_CALOZI010000003.1"/>
</dbReference>
<dbReference type="InterPro" id="IPR034184">
    <property type="entry name" value="AidB"/>
</dbReference>
<feature type="domain" description="Acyl-CoA oxidase/dehydrogenase middle" evidence="7">
    <location>
        <begin position="182"/>
        <end position="275"/>
    </location>
</feature>
<feature type="domain" description="Acyl-CoA dehydrogenase/oxidase C-terminal" evidence="6">
    <location>
        <begin position="285"/>
        <end position="439"/>
    </location>
</feature>
<dbReference type="InterPro" id="IPR041504">
    <property type="entry name" value="AidB_N"/>
</dbReference>
<proteinExistence type="inferred from homology"/>
<reference evidence="10" key="1">
    <citation type="journal article" date="2018" name="Genome Biol.">
        <title>SKESA: strategic k-mer extension for scrupulous assemblies.</title>
        <authorList>
            <person name="Souvorov A."/>
            <person name="Agarwala R."/>
            <person name="Lipman D.J."/>
        </authorList>
    </citation>
    <scope>NUCLEOTIDE SEQUENCE</scope>
    <source>
        <strain evidence="10">NVSL 4960</strain>
    </source>
</reference>
<evidence type="ECO:0000256" key="2">
    <source>
        <dbReference type="ARBA" id="ARBA00009347"/>
    </source>
</evidence>
<name>A0A265B240_SALET</name>
<dbReference type="Pfam" id="PF18158">
    <property type="entry name" value="AidB_N"/>
    <property type="match status" value="1"/>
</dbReference>
<dbReference type="AlphaFoldDB" id="A0A265B240"/>
<keyword evidence="5 11" id="KW-0560">Oxidoreductase</keyword>
<evidence type="ECO:0000259" key="6">
    <source>
        <dbReference type="Pfam" id="PF00441"/>
    </source>
</evidence>
<dbReference type="Pfam" id="PF02770">
    <property type="entry name" value="Acyl-CoA_dh_M"/>
    <property type="match status" value="1"/>
</dbReference>
<accession>A0A265B240</accession>
<dbReference type="InterPro" id="IPR036250">
    <property type="entry name" value="AcylCo_DH-like_C"/>
</dbReference>
<dbReference type="PANTHER" id="PTHR42707:SF3">
    <property type="entry name" value="ACYL-COA DEHYDROGENASE AIDB-RELATED"/>
    <property type="match status" value="1"/>
</dbReference>
<reference evidence="10" key="4">
    <citation type="submission" date="2019-10" db="EMBL/GenBank/DDBJ databases">
        <authorList>
            <consortium name="NCBI Pathogen Detection Project"/>
        </authorList>
    </citation>
    <scope>NUCLEOTIDE SEQUENCE</scope>
    <source>
        <strain evidence="10">NVSL 4960</strain>
    </source>
</reference>
<dbReference type="Proteomes" id="UP000839931">
    <property type="component" value="Unassembled WGS sequence"/>
</dbReference>
<comment type="similarity">
    <text evidence="2 5">Belongs to the acyl-CoA dehydrogenase family.</text>
</comment>
<dbReference type="PROSITE" id="PS00072">
    <property type="entry name" value="ACYL_COA_DH_1"/>
    <property type="match status" value="1"/>
</dbReference>
<evidence type="ECO:0000313" key="13">
    <source>
        <dbReference type="Proteomes" id="UP000322218"/>
    </source>
</evidence>
<evidence type="ECO:0000259" key="8">
    <source>
        <dbReference type="Pfam" id="PF18158"/>
    </source>
</evidence>
<reference evidence="12 13" key="3">
    <citation type="submission" date="2019-08" db="EMBL/GenBank/DDBJ databases">
        <title>Inflammatory infection and transmission of beta-lactam resistance in a mouse model of ampicillin-induced microbiota.</title>
        <authorList>
            <person name="Laskey A."/>
            <person name="Ottenbrite M."/>
            <person name="Devenish J."/>
            <person name="Kang M."/>
            <person name="Savic M."/>
            <person name="Nadin Davis S."/>
            <person name="Chmara J."/>
            <person name="Lin M."/>
            <person name="Robertson J."/>
            <person name="Bessonov K."/>
            <person name="Nash J."/>
            <person name="Scott A."/>
            <person name="Topp E."/>
            <person name="Gurnik S."/>
            <person name="Liu K."/>
            <person name="Guan J."/>
        </authorList>
    </citation>
    <scope>NUCLEOTIDE SEQUENCE [LARGE SCALE GENOMIC DNA]</scope>
    <source>
        <strain evidence="12 13">SL-312</strain>
    </source>
</reference>
<dbReference type="Gene3D" id="6.10.250.600">
    <property type="match status" value="1"/>
</dbReference>
<dbReference type="InterPro" id="IPR052904">
    <property type="entry name" value="Acyl-CoA_dehydrogenase-like"/>
</dbReference>
<dbReference type="SUPFAM" id="SSF56645">
    <property type="entry name" value="Acyl-CoA dehydrogenase NM domain-like"/>
    <property type="match status" value="1"/>
</dbReference>
<dbReference type="SUPFAM" id="SSF47203">
    <property type="entry name" value="Acyl-CoA dehydrogenase C-terminal domain-like"/>
    <property type="match status" value="1"/>
</dbReference>
<dbReference type="EMBL" id="RUBA01000020">
    <property type="protein sequence ID" value="MKI15370.1"/>
    <property type="molecule type" value="Genomic_DNA"/>
</dbReference>
<keyword evidence="3 5" id="KW-0285">Flavoprotein</keyword>
<dbReference type="Pfam" id="PF00441">
    <property type="entry name" value="Acyl-CoA_dh_1"/>
    <property type="match status" value="1"/>
</dbReference>
<dbReference type="GO" id="GO:0008470">
    <property type="term" value="F:3-methylbutanoyl-CoA dehydrogenase activity"/>
    <property type="evidence" value="ECO:0007669"/>
    <property type="project" value="UniProtKB-EC"/>
</dbReference>
<dbReference type="CDD" id="cd01154">
    <property type="entry name" value="AidB"/>
    <property type="match status" value="1"/>
</dbReference>
<dbReference type="Proteomes" id="UP000322218">
    <property type="component" value="Chromosome"/>
</dbReference>
<dbReference type="EMBL" id="CP043214">
    <property type="protein sequence ID" value="QEI81216.1"/>
    <property type="molecule type" value="Genomic_DNA"/>
</dbReference>
<dbReference type="InterPro" id="IPR009100">
    <property type="entry name" value="AcylCoA_DH/oxidase_NM_dom_sf"/>
</dbReference>
<dbReference type="PROSITE" id="PS00073">
    <property type="entry name" value="ACYL_COA_DH_2"/>
    <property type="match status" value="1"/>
</dbReference>
<dbReference type="OMA" id="IEMVAMT"/>
<sequence length="540" mass="60294">MSWQTHTVFNQPAPLNNSNLFLSDGALCEAVSREGAGWDSDLLASIGQQLGTAESLELGRLANAHPPELLRYDPQGQRLDDVRFHPAWHLLMQGLCANRVHNLAWEEEARAGSFVARAARFVLHAQVEAGTLCPVTMTFAATPLLLQMLPTTFHDWLAPLRSDRYDSHLLPGGQKRGLLIGMGMTEKQGGSDVLSNTTHAERLADDSYRLVGHKWFFSVPQSDAHLVLAQAKGGLSCFFVPRFLPDGQRNSVRLERLKDKLGNRSNASAEVEFQDAIGWRLGEEGEGIRHILKMGGMTRLDCALGSHGLMRRAFSVAIYHAHQRQAFGKPLIDQPLMRQTLSRMALCLEGQTALLFRLARAWEQRREAKEALWARLFTPAAKFAICKQGIPFVAEAMEVLGGMGYCEECELPRLYREMPVNSIWEGSGNIMCLDVLRGLTKQHGVYDVLSEAFAEVKGQDRHYDRAVRQLQQRLRKPDEAMGREITQQLFLLGCGAEMLRHASPPLAQAWCQMMLDTRGEMPLPAQVQNDLLLRATGGLR</sequence>
<dbReference type="Gene3D" id="1.20.140.10">
    <property type="entry name" value="Butyryl-CoA Dehydrogenase, subunit A, domain 3"/>
    <property type="match status" value="1"/>
</dbReference>
<gene>
    <name evidence="11" type="ORF">D6R61_16925</name>
    <name evidence="9" type="ORF">DT169_20505</name>
    <name evidence="12" type="ORF">FYA03_20620</name>
    <name evidence="10" type="ORF">GDN63_19455</name>
</gene>
<evidence type="ECO:0000313" key="12">
    <source>
        <dbReference type="EMBL" id="QEI81216.1"/>
    </source>
</evidence>
<evidence type="ECO:0000259" key="7">
    <source>
        <dbReference type="Pfam" id="PF02770"/>
    </source>
</evidence>
<evidence type="ECO:0000256" key="4">
    <source>
        <dbReference type="ARBA" id="ARBA00022827"/>
    </source>
</evidence>
<dbReference type="NCBIfam" id="NF008594">
    <property type="entry name" value="PRK11561.1"/>
    <property type="match status" value="1"/>
</dbReference>
<dbReference type="InterPro" id="IPR009075">
    <property type="entry name" value="AcylCo_DH/oxidase_C"/>
</dbReference>
<protein>
    <submittedName>
        <fullName evidence="11">Isovaleryl-CoA dehydrogenase</fullName>
        <ecNumber evidence="11">1.3.8.4</ecNumber>
    </submittedName>
</protein>
<dbReference type="EC" id="1.3.8.4" evidence="11"/>
<evidence type="ECO:0000313" key="11">
    <source>
        <dbReference type="EMBL" id="MKI15370.1"/>
    </source>
</evidence>
<dbReference type="Gene3D" id="2.40.110.20">
    <property type="match status" value="1"/>
</dbReference>